<accession>A0A9D2EI99</accession>
<gene>
    <name evidence="7" type="ORF">H9815_19150</name>
</gene>
<evidence type="ECO:0000256" key="4">
    <source>
        <dbReference type="ARBA" id="ARBA00022729"/>
    </source>
</evidence>
<evidence type="ECO:0000313" key="8">
    <source>
        <dbReference type="Proteomes" id="UP000824037"/>
    </source>
</evidence>
<keyword evidence="3" id="KW-0813">Transport</keyword>
<evidence type="ECO:0000256" key="5">
    <source>
        <dbReference type="SAM" id="SignalP"/>
    </source>
</evidence>
<dbReference type="Proteomes" id="UP000824037">
    <property type="component" value="Unassembled WGS sequence"/>
</dbReference>
<comment type="subcellular location">
    <subcellularLocation>
        <location evidence="1">Cell envelope</location>
    </subcellularLocation>
</comment>
<dbReference type="Pfam" id="PF00496">
    <property type="entry name" value="SBP_bac_5"/>
    <property type="match status" value="1"/>
</dbReference>
<dbReference type="InterPro" id="IPR030678">
    <property type="entry name" value="Peptide/Ni-bd"/>
</dbReference>
<evidence type="ECO:0000259" key="6">
    <source>
        <dbReference type="Pfam" id="PF00496"/>
    </source>
</evidence>
<dbReference type="PROSITE" id="PS51257">
    <property type="entry name" value="PROKAR_LIPOPROTEIN"/>
    <property type="match status" value="1"/>
</dbReference>
<feature type="domain" description="Solute-binding protein family 5" evidence="6">
    <location>
        <begin position="85"/>
        <end position="426"/>
    </location>
</feature>
<protein>
    <submittedName>
        <fullName evidence="7">ABC transporter substrate-binding protein</fullName>
    </submittedName>
</protein>
<feature type="chain" id="PRO_5038439727" evidence="5">
    <location>
        <begin position="22"/>
        <end position="508"/>
    </location>
</feature>
<dbReference type="GO" id="GO:0030313">
    <property type="term" value="C:cell envelope"/>
    <property type="evidence" value="ECO:0007669"/>
    <property type="project" value="UniProtKB-SubCell"/>
</dbReference>
<dbReference type="GO" id="GO:1904680">
    <property type="term" value="F:peptide transmembrane transporter activity"/>
    <property type="evidence" value="ECO:0007669"/>
    <property type="project" value="TreeGrafter"/>
</dbReference>
<dbReference type="CDD" id="cd00995">
    <property type="entry name" value="PBP2_NikA_DppA_OppA_like"/>
    <property type="match status" value="1"/>
</dbReference>
<dbReference type="Gene3D" id="3.40.190.10">
    <property type="entry name" value="Periplasmic binding protein-like II"/>
    <property type="match status" value="1"/>
</dbReference>
<dbReference type="EMBL" id="DXBY01000327">
    <property type="protein sequence ID" value="HIZ37900.1"/>
    <property type="molecule type" value="Genomic_DNA"/>
</dbReference>
<dbReference type="InterPro" id="IPR000914">
    <property type="entry name" value="SBP_5_dom"/>
</dbReference>
<evidence type="ECO:0000256" key="3">
    <source>
        <dbReference type="ARBA" id="ARBA00022448"/>
    </source>
</evidence>
<dbReference type="PANTHER" id="PTHR30290">
    <property type="entry name" value="PERIPLASMIC BINDING COMPONENT OF ABC TRANSPORTER"/>
    <property type="match status" value="1"/>
</dbReference>
<dbReference type="Gene3D" id="3.90.76.10">
    <property type="entry name" value="Dipeptide-binding Protein, Domain 1"/>
    <property type="match status" value="1"/>
</dbReference>
<dbReference type="PANTHER" id="PTHR30290:SF10">
    <property type="entry name" value="PERIPLASMIC OLIGOPEPTIDE-BINDING PROTEIN-RELATED"/>
    <property type="match status" value="1"/>
</dbReference>
<reference evidence="7" key="1">
    <citation type="journal article" date="2021" name="PeerJ">
        <title>Extensive microbial diversity within the chicken gut microbiome revealed by metagenomics and culture.</title>
        <authorList>
            <person name="Gilroy R."/>
            <person name="Ravi A."/>
            <person name="Getino M."/>
            <person name="Pursley I."/>
            <person name="Horton D.L."/>
            <person name="Alikhan N.F."/>
            <person name="Baker D."/>
            <person name="Gharbi K."/>
            <person name="Hall N."/>
            <person name="Watson M."/>
            <person name="Adriaenssens E.M."/>
            <person name="Foster-Nyarko E."/>
            <person name="Jarju S."/>
            <person name="Secka A."/>
            <person name="Antonio M."/>
            <person name="Oren A."/>
            <person name="Chaudhuri R.R."/>
            <person name="La Ragione R."/>
            <person name="Hildebrand F."/>
            <person name="Pallen M.J."/>
        </authorList>
    </citation>
    <scope>NUCLEOTIDE SEQUENCE</scope>
    <source>
        <strain evidence="7">ChiGjej4B4-7305</strain>
    </source>
</reference>
<comment type="similarity">
    <text evidence="2">Belongs to the bacterial solute-binding protein 5 family.</text>
</comment>
<evidence type="ECO:0000313" key="7">
    <source>
        <dbReference type="EMBL" id="HIZ37900.1"/>
    </source>
</evidence>
<feature type="signal peptide" evidence="5">
    <location>
        <begin position="1"/>
        <end position="21"/>
    </location>
</feature>
<dbReference type="SUPFAM" id="SSF53850">
    <property type="entry name" value="Periplasmic binding protein-like II"/>
    <property type="match status" value="1"/>
</dbReference>
<dbReference type="InterPro" id="IPR039424">
    <property type="entry name" value="SBP_5"/>
</dbReference>
<proteinExistence type="inferred from homology"/>
<organism evidence="7 8">
    <name type="scientific">Candidatus Ruania gallistercoris</name>
    <dbReference type="NCBI Taxonomy" id="2838746"/>
    <lineage>
        <taxon>Bacteria</taxon>
        <taxon>Bacillati</taxon>
        <taxon>Actinomycetota</taxon>
        <taxon>Actinomycetes</taxon>
        <taxon>Micrococcales</taxon>
        <taxon>Ruaniaceae</taxon>
        <taxon>Ruania</taxon>
    </lineage>
</organism>
<evidence type="ECO:0000256" key="2">
    <source>
        <dbReference type="ARBA" id="ARBA00005695"/>
    </source>
</evidence>
<dbReference type="GO" id="GO:0043190">
    <property type="term" value="C:ATP-binding cassette (ABC) transporter complex"/>
    <property type="evidence" value="ECO:0007669"/>
    <property type="project" value="InterPro"/>
</dbReference>
<keyword evidence="4 5" id="KW-0732">Signal</keyword>
<dbReference type="Gene3D" id="3.10.105.10">
    <property type="entry name" value="Dipeptide-binding Protein, Domain 3"/>
    <property type="match status" value="1"/>
</dbReference>
<name>A0A9D2EI99_9MICO</name>
<comment type="caution">
    <text evidence="7">The sequence shown here is derived from an EMBL/GenBank/DDBJ whole genome shotgun (WGS) entry which is preliminary data.</text>
</comment>
<reference evidence="7" key="2">
    <citation type="submission" date="2021-04" db="EMBL/GenBank/DDBJ databases">
        <authorList>
            <person name="Gilroy R."/>
        </authorList>
    </citation>
    <scope>NUCLEOTIDE SEQUENCE</scope>
    <source>
        <strain evidence="7">ChiGjej4B4-7305</strain>
    </source>
</reference>
<evidence type="ECO:0000256" key="1">
    <source>
        <dbReference type="ARBA" id="ARBA00004196"/>
    </source>
</evidence>
<dbReference type="PIRSF" id="PIRSF002741">
    <property type="entry name" value="MppA"/>
    <property type="match status" value="1"/>
</dbReference>
<dbReference type="GO" id="GO:0015833">
    <property type="term" value="P:peptide transport"/>
    <property type="evidence" value="ECO:0007669"/>
    <property type="project" value="TreeGrafter"/>
</dbReference>
<dbReference type="GO" id="GO:0042597">
    <property type="term" value="C:periplasmic space"/>
    <property type="evidence" value="ECO:0007669"/>
    <property type="project" value="UniProtKB-ARBA"/>
</dbReference>
<sequence length="508" mass="54466">MKSSLRRLPLVGALVGALLLAACSTDPSDSGGESEGAPAQSVTIAANDELASLDPFGQYAASLDMALVARQIYDTLIVPDDEGGYVPHIATEWTASDDGRSWTFTLRDVQFSDGTPLTSADVSASIEAVVAGGGPLAGVWEPIEVETPDDRTVVLTSPNAGAGLLSRLPELRILPADRIGEQGFFTEPVGLGPFMVESFTANQQAVLVRNPNYWGEPAKLDELTIRAITDVSAQVTSVMNDEIQAVWGIPDDQFAQLESVENLSTAIEPAYTNYVLWMNAQRPGLDTLEVRQALWMAVDFEAIREALLPSTAIPSEGPVSQALAGAGSFDGYEYNPERARELLAEAGYDGDLTVGIQYGTSETFQLLAEAIQSYLAEVGVTVELQPKESSAYLEDLLALNFDINLQTMGPKTSDPSTDLARLYPCEAQRTGFCNDELDALIEAGNATVDPEERVQAFLDVQEMIWDNAVGMYPMDVAITYAWSNSLSGFTPDPGAAPDMSVVEVVSNE</sequence>
<dbReference type="AlphaFoldDB" id="A0A9D2EI99"/>